<dbReference type="Pfam" id="PF02518">
    <property type="entry name" value="HATPase_c"/>
    <property type="match status" value="1"/>
</dbReference>
<dbReference type="InterPro" id="IPR003594">
    <property type="entry name" value="HATPase_dom"/>
</dbReference>
<evidence type="ECO:0000256" key="3">
    <source>
        <dbReference type="ARBA" id="ARBA00012438"/>
    </source>
</evidence>
<dbReference type="GO" id="GO:0009927">
    <property type="term" value="F:histidine phosphotransfer kinase activity"/>
    <property type="evidence" value="ECO:0007669"/>
    <property type="project" value="TreeGrafter"/>
</dbReference>
<keyword evidence="12" id="KW-1185">Reference proteome</keyword>
<dbReference type="Gene3D" id="3.30.565.10">
    <property type="entry name" value="Histidine kinase-like ATPase, C-terminal domain"/>
    <property type="match status" value="1"/>
</dbReference>
<dbReference type="EMBL" id="FOTI01000020">
    <property type="protein sequence ID" value="SFL61035.1"/>
    <property type="molecule type" value="Genomic_DNA"/>
</dbReference>
<gene>
    <name evidence="11" type="ORF">SAMN02983006_01592</name>
</gene>
<evidence type="ECO:0000259" key="9">
    <source>
        <dbReference type="PROSITE" id="PS50112"/>
    </source>
</evidence>
<dbReference type="AlphaFoldDB" id="A0A1I4J363"/>
<evidence type="ECO:0000259" key="8">
    <source>
        <dbReference type="PROSITE" id="PS50109"/>
    </source>
</evidence>
<evidence type="ECO:0000256" key="7">
    <source>
        <dbReference type="ARBA" id="ARBA00023012"/>
    </source>
</evidence>
<dbReference type="Pfam" id="PF00512">
    <property type="entry name" value="HisKA"/>
    <property type="match status" value="1"/>
</dbReference>
<dbReference type="SMART" id="SM00388">
    <property type="entry name" value="HisKA"/>
    <property type="match status" value="1"/>
</dbReference>
<dbReference type="SMART" id="SM00387">
    <property type="entry name" value="HATPase_c"/>
    <property type="match status" value="1"/>
</dbReference>
<evidence type="ECO:0000256" key="4">
    <source>
        <dbReference type="ARBA" id="ARBA00022553"/>
    </source>
</evidence>
<evidence type="ECO:0000259" key="10">
    <source>
        <dbReference type="PROSITE" id="PS50113"/>
    </source>
</evidence>
<sequence length="523" mass="60485">MVKFSADFEFLFYNLDQIAYTFTKPGVFGIVNENMAEFCGCSTADLEGSNLESIIEIGRAAEIKDLQKNLFINGQPEKSRLEIELLEEIRTVEIETIPHVNEQGKVDFLLCLADDITKKLEQDKQLYRNKRRYRSIFNQAPLAFVVSDQQTRIIDWNQKAEEIFGWQKNEVIGQNYNLIIPENLYGELTDFMESVLDGADSYHINRNLTKSGQEIYCEWNSAVIRDRDNNIIEIISIANDITGKLAAERKIENQEEELKYSELRTQFFANISHELKTPLNLIFSSLQLFSFHLKSGNPAAKTDKFYSYLASIKNNGYRLLRLVNNLIDITKIDVDSFKLHLANFDIVKLSRSVAHLVRDYMQQKQRNFRFETEVEAKIIACDPFNIERVILNLLSNAVKFSDQGDEILFKVKEEKNWIVLTFRDTGMGIRNENKEIIFEQFRQVDQSFHKKREGSGIGLALAKSIIEMHAGKIEVESIFGIYTKFSVYLPKVKLDQPKSGQKSYSPDNLLNKIELEFSDIYNL</sequence>
<dbReference type="OrthoDB" id="9813394at2"/>
<evidence type="ECO:0000313" key="12">
    <source>
        <dbReference type="Proteomes" id="UP000199006"/>
    </source>
</evidence>
<dbReference type="NCBIfam" id="TIGR00229">
    <property type="entry name" value="sensory_box"/>
    <property type="match status" value="1"/>
</dbReference>
<dbReference type="PROSITE" id="PS50109">
    <property type="entry name" value="HIS_KIN"/>
    <property type="match status" value="1"/>
</dbReference>
<dbReference type="EC" id="2.7.13.3" evidence="3"/>
<reference evidence="11 12" key="1">
    <citation type="submission" date="2016-10" db="EMBL/GenBank/DDBJ databases">
        <authorList>
            <person name="de Groot N.N."/>
        </authorList>
    </citation>
    <scope>NUCLEOTIDE SEQUENCE [LARGE SCALE GENOMIC DNA]</scope>
    <source>
        <strain evidence="11 12">ATCC 51327</strain>
    </source>
</reference>
<dbReference type="InterPro" id="IPR036097">
    <property type="entry name" value="HisK_dim/P_sf"/>
</dbReference>
<proteinExistence type="predicted"/>
<dbReference type="PRINTS" id="PR00344">
    <property type="entry name" value="BCTRLSENSOR"/>
</dbReference>
<name>A0A1I4J363_9FIRM</name>
<dbReference type="GO" id="GO:0005886">
    <property type="term" value="C:plasma membrane"/>
    <property type="evidence" value="ECO:0007669"/>
    <property type="project" value="TreeGrafter"/>
</dbReference>
<evidence type="ECO:0000256" key="1">
    <source>
        <dbReference type="ARBA" id="ARBA00000085"/>
    </source>
</evidence>
<accession>A0A1I4J363</accession>
<dbReference type="SUPFAM" id="SSF55785">
    <property type="entry name" value="PYP-like sensor domain (PAS domain)"/>
    <property type="match status" value="2"/>
</dbReference>
<dbReference type="InterPro" id="IPR035965">
    <property type="entry name" value="PAS-like_dom_sf"/>
</dbReference>
<dbReference type="InterPro" id="IPR036890">
    <property type="entry name" value="HATPase_C_sf"/>
</dbReference>
<evidence type="ECO:0000256" key="5">
    <source>
        <dbReference type="ARBA" id="ARBA00022679"/>
    </source>
</evidence>
<dbReference type="SMART" id="SM00091">
    <property type="entry name" value="PAS"/>
    <property type="match status" value="2"/>
</dbReference>
<dbReference type="PROSITE" id="PS50113">
    <property type="entry name" value="PAC"/>
    <property type="match status" value="1"/>
</dbReference>
<dbReference type="FunFam" id="3.30.565.10:FF:000006">
    <property type="entry name" value="Sensor histidine kinase WalK"/>
    <property type="match status" value="1"/>
</dbReference>
<dbReference type="InterPro" id="IPR003661">
    <property type="entry name" value="HisK_dim/P_dom"/>
</dbReference>
<dbReference type="PANTHER" id="PTHR43047">
    <property type="entry name" value="TWO-COMPONENT HISTIDINE PROTEIN KINASE"/>
    <property type="match status" value="1"/>
</dbReference>
<dbReference type="SUPFAM" id="SSF55874">
    <property type="entry name" value="ATPase domain of HSP90 chaperone/DNA topoisomerase II/histidine kinase"/>
    <property type="match status" value="1"/>
</dbReference>
<comment type="catalytic activity">
    <reaction evidence="1">
        <text>ATP + protein L-histidine = ADP + protein N-phospho-L-histidine.</text>
        <dbReference type="EC" id="2.7.13.3"/>
    </reaction>
</comment>
<dbReference type="SMART" id="SM00086">
    <property type="entry name" value="PAC"/>
    <property type="match status" value="2"/>
</dbReference>
<dbReference type="Pfam" id="PF00989">
    <property type="entry name" value="PAS"/>
    <property type="match status" value="1"/>
</dbReference>
<evidence type="ECO:0000313" key="11">
    <source>
        <dbReference type="EMBL" id="SFL61035.1"/>
    </source>
</evidence>
<dbReference type="InterPro" id="IPR000014">
    <property type="entry name" value="PAS"/>
</dbReference>
<dbReference type="Proteomes" id="UP000199006">
    <property type="component" value="Unassembled WGS sequence"/>
</dbReference>
<dbReference type="RefSeq" id="WP_089861699.1">
    <property type="nucleotide sequence ID" value="NZ_FOTI01000020.1"/>
</dbReference>
<dbReference type="InterPro" id="IPR013767">
    <property type="entry name" value="PAS_fold"/>
</dbReference>
<keyword evidence="5" id="KW-0808">Transferase</keyword>
<dbReference type="Gene3D" id="3.30.450.20">
    <property type="entry name" value="PAS domain"/>
    <property type="match status" value="2"/>
</dbReference>
<dbReference type="SUPFAM" id="SSF47384">
    <property type="entry name" value="Homodimeric domain of signal transducing histidine kinase"/>
    <property type="match status" value="1"/>
</dbReference>
<dbReference type="CDD" id="cd00130">
    <property type="entry name" value="PAS"/>
    <property type="match status" value="1"/>
</dbReference>
<organism evidence="11 12">
    <name type="scientific">Halanaerobium salsuginis</name>
    <dbReference type="NCBI Taxonomy" id="29563"/>
    <lineage>
        <taxon>Bacteria</taxon>
        <taxon>Bacillati</taxon>
        <taxon>Bacillota</taxon>
        <taxon>Clostridia</taxon>
        <taxon>Halanaerobiales</taxon>
        <taxon>Halanaerobiaceae</taxon>
        <taxon>Halanaerobium</taxon>
    </lineage>
</organism>
<dbReference type="InterPro" id="IPR004358">
    <property type="entry name" value="Sig_transdc_His_kin-like_C"/>
</dbReference>
<protein>
    <recommendedName>
        <fullName evidence="3">histidine kinase</fullName>
        <ecNumber evidence="3">2.7.13.3</ecNumber>
    </recommendedName>
</protein>
<dbReference type="PROSITE" id="PS50112">
    <property type="entry name" value="PAS"/>
    <property type="match status" value="1"/>
</dbReference>
<feature type="domain" description="PAC" evidence="10">
    <location>
        <begin position="198"/>
        <end position="253"/>
    </location>
</feature>
<keyword evidence="7" id="KW-0902">Two-component regulatory system</keyword>
<dbReference type="CDD" id="cd00082">
    <property type="entry name" value="HisKA"/>
    <property type="match status" value="1"/>
</dbReference>
<dbReference type="InterPro" id="IPR000700">
    <property type="entry name" value="PAS-assoc_C"/>
</dbReference>
<keyword evidence="4" id="KW-0597">Phosphoprotein</keyword>
<dbReference type="PANTHER" id="PTHR43047:SF72">
    <property type="entry name" value="OSMOSENSING HISTIDINE PROTEIN KINASE SLN1"/>
    <property type="match status" value="1"/>
</dbReference>
<evidence type="ECO:0000256" key="6">
    <source>
        <dbReference type="ARBA" id="ARBA00022777"/>
    </source>
</evidence>
<feature type="domain" description="PAS" evidence="9">
    <location>
        <begin position="129"/>
        <end position="183"/>
    </location>
</feature>
<comment type="subcellular location">
    <subcellularLocation>
        <location evidence="2">Membrane</location>
    </subcellularLocation>
</comment>
<evidence type="ECO:0000256" key="2">
    <source>
        <dbReference type="ARBA" id="ARBA00004370"/>
    </source>
</evidence>
<dbReference type="GO" id="GO:0000155">
    <property type="term" value="F:phosphorelay sensor kinase activity"/>
    <property type="evidence" value="ECO:0007669"/>
    <property type="project" value="InterPro"/>
</dbReference>
<dbReference type="InterPro" id="IPR005467">
    <property type="entry name" value="His_kinase_dom"/>
</dbReference>
<keyword evidence="6" id="KW-0418">Kinase</keyword>
<dbReference type="InterPro" id="IPR001610">
    <property type="entry name" value="PAC"/>
</dbReference>
<feature type="domain" description="Histidine kinase" evidence="8">
    <location>
        <begin position="270"/>
        <end position="493"/>
    </location>
</feature>
<dbReference type="Gene3D" id="1.10.287.130">
    <property type="match status" value="1"/>
</dbReference>
<dbReference type="STRING" id="29563.SAMN02983006_01592"/>
<dbReference type="GO" id="GO:0006355">
    <property type="term" value="P:regulation of DNA-templated transcription"/>
    <property type="evidence" value="ECO:0007669"/>
    <property type="project" value="InterPro"/>
</dbReference>